<dbReference type="Proteomes" id="UP001319921">
    <property type="component" value="Chromosome"/>
</dbReference>
<proteinExistence type="predicted"/>
<dbReference type="GeneID" id="68864714"/>
<sequence>MSVQTQIPVNSPVNGDKDPIFSSLELITQSLSKNSRKILAEEFAETIERLGYTQQYVNMMINDKRTMGNDLLKRLLTNDPNALDRAIELLRKQIKQLEEAMRTIQSADLSQLRQMYPPKTSEDEEE</sequence>
<dbReference type="EMBL" id="AP025226">
    <property type="protein sequence ID" value="BDB96989.1"/>
    <property type="molecule type" value="Genomic_DNA"/>
</dbReference>
<protein>
    <submittedName>
        <fullName evidence="2">Uncharacterized protein</fullName>
    </submittedName>
</protein>
<dbReference type="KEGG" id="scas:SACC_00060"/>
<feature type="region of interest" description="Disordered" evidence="1">
    <location>
        <begin position="107"/>
        <end position="126"/>
    </location>
</feature>
<name>A0AAQ4CMF8_9CREN</name>
<gene>
    <name evidence="2" type="ORF">SACC_00060</name>
</gene>
<evidence type="ECO:0000256" key="1">
    <source>
        <dbReference type="SAM" id="MobiDB-lite"/>
    </source>
</evidence>
<dbReference type="RefSeq" id="WP_229571030.1">
    <property type="nucleotide sequence ID" value="NZ_AP025226.1"/>
</dbReference>
<evidence type="ECO:0000313" key="3">
    <source>
        <dbReference type="Proteomes" id="UP001319921"/>
    </source>
</evidence>
<reference evidence="2 3" key="1">
    <citation type="journal article" date="2022" name="Microbiol. Resour. Announc.">
        <title>Complete Genome Sequence of the Hyperthermophilic and Acidophilic Archaeon Saccharolobus caldissimus Strain HS-3T.</title>
        <authorList>
            <person name="Sakai H.D."/>
            <person name="Kurosawa N."/>
        </authorList>
    </citation>
    <scope>NUCLEOTIDE SEQUENCE [LARGE SCALE GENOMIC DNA]</scope>
    <source>
        <strain evidence="2 3">JCM32116</strain>
    </source>
</reference>
<organism evidence="2 3">
    <name type="scientific">Saccharolobus caldissimus</name>
    <dbReference type="NCBI Taxonomy" id="1702097"/>
    <lineage>
        <taxon>Archaea</taxon>
        <taxon>Thermoproteota</taxon>
        <taxon>Thermoprotei</taxon>
        <taxon>Sulfolobales</taxon>
        <taxon>Sulfolobaceae</taxon>
        <taxon>Saccharolobus</taxon>
    </lineage>
</organism>
<accession>A0AAQ4CMF8</accession>
<evidence type="ECO:0000313" key="2">
    <source>
        <dbReference type="EMBL" id="BDB96989.1"/>
    </source>
</evidence>
<dbReference type="AlphaFoldDB" id="A0AAQ4CMF8"/>
<keyword evidence="3" id="KW-1185">Reference proteome</keyword>